<evidence type="ECO:0000313" key="2">
    <source>
        <dbReference type="Proteomes" id="UP000655751"/>
    </source>
</evidence>
<name>A0A931IDS3_9NOCA</name>
<dbReference type="EMBL" id="JADMLG010000011">
    <property type="protein sequence ID" value="MBH0779564.1"/>
    <property type="molecule type" value="Genomic_DNA"/>
</dbReference>
<dbReference type="RefSeq" id="WP_196151872.1">
    <property type="nucleotide sequence ID" value="NZ_JADMLG010000011.1"/>
</dbReference>
<comment type="caution">
    <text evidence="1">The sequence shown here is derived from an EMBL/GenBank/DDBJ whole genome shotgun (WGS) entry which is preliminary data.</text>
</comment>
<proteinExistence type="predicted"/>
<reference evidence="1" key="1">
    <citation type="submission" date="2020-11" db="EMBL/GenBank/DDBJ databases">
        <title>Nocardia NEAU-351.nov., a novel actinomycete isolated from the cow dung.</title>
        <authorList>
            <person name="Zhang X."/>
        </authorList>
    </citation>
    <scope>NUCLEOTIDE SEQUENCE</scope>
    <source>
        <strain evidence="1">NEAU-351</strain>
    </source>
</reference>
<accession>A0A931IDS3</accession>
<keyword evidence="2" id="KW-1185">Reference proteome</keyword>
<sequence length="222" mass="23627">MTVVNEGVDAGLDPESVRALREILEEPALPVATTASGPGPRVAALREALDHLGTVGALAVTSAEAGARLLRALADLDAELTEIVRGHVELTAVLRTAEPGRARNTVLGNTFRGDLLTAAVEVRRWSWTDGTPPSPHASLGRADGELTVGHYPGLYDYILAWEPGTGALIAVPTYRDRISWAPDGPNTWVVRLAHTTFHQDDLIPIDRRPQALGGEPAPPEGH</sequence>
<protein>
    <submittedName>
        <fullName evidence="1">Uncharacterized protein</fullName>
    </submittedName>
</protein>
<evidence type="ECO:0000313" key="1">
    <source>
        <dbReference type="EMBL" id="MBH0779564.1"/>
    </source>
</evidence>
<organism evidence="1 2">
    <name type="scientific">Nocardia bovistercoris</name>
    <dbReference type="NCBI Taxonomy" id="2785916"/>
    <lineage>
        <taxon>Bacteria</taxon>
        <taxon>Bacillati</taxon>
        <taxon>Actinomycetota</taxon>
        <taxon>Actinomycetes</taxon>
        <taxon>Mycobacteriales</taxon>
        <taxon>Nocardiaceae</taxon>
        <taxon>Nocardia</taxon>
    </lineage>
</organism>
<dbReference type="AlphaFoldDB" id="A0A931IDS3"/>
<dbReference type="Proteomes" id="UP000655751">
    <property type="component" value="Unassembled WGS sequence"/>
</dbReference>
<gene>
    <name evidence="1" type="ORF">IT779_25160</name>
</gene>